<dbReference type="PANTHER" id="PTHR43546">
    <property type="entry name" value="UPF0173 METAL-DEPENDENT HYDROLASE MJ1163-RELATED"/>
    <property type="match status" value="1"/>
</dbReference>
<gene>
    <name evidence="2" type="ORF">GC105_06220</name>
</gene>
<dbReference type="AlphaFoldDB" id="A0A6A7K7B3"/>
<protein>
    <recommendedName>
        <fullName evidence="1">Metallo-beta-lactamase domain-containing protein</fullName>
    </recommendedName>
</protein>
<proteinExistence type="predicted"/>
<name>A0A6A7K7B3_9FIRM</name>
<dbReference type="Pfam" id="PF13483">
    <property type="entry name" value="Lactamase_B_3"/>
    <property type="match status" value="1"/>
</dbReference>
<dbReference type="SUPFAM" id="SSF56281">
    <property type="entry name" value="Metallo-hydrolase/oxidoreductase"/>
    <property type="match status" value="1"/>
</dbReference>
<accession>A0A6A7K7B3</accession>
<organism evidence="2 3">
    <name type="scientific">Alkalibaculum sporogenes</name>
    <dbReference type="NCBI Taxonomy" id="2655001"/>
    <lineage>
        <taxon>Bacteria</taxon>
        <taxon>Bacillati</taxon>
        <taxon>Bacillota</taxon>
        <taxon>Clostridia</taxon>
        <taxon>Eubacteriales</taxon>
        <taxon>Eubacteriaceae</taxon>
        <taxon>Alkalibaculum</taxon>
    </lineage>
</organism>
<sequence length="270" mass="30980">MVVLLIFTKNRGILMKIYYIANTGFLLEHNDKKVLIDAIHTKQVDPYHSVDPDTINKIIAGAPPFNDLDLLLFTHYHWDHFDGETSLEVLINQPKLKLFSSKQTVQYLKTLSNYNTSLDNQIEYGDVDIKDIKEFNVNGINFSVASMIHDGAKFSNVVNFSYIVKMDGITVFHCGDAKPDQSNYESFSLYKQNISIALLDFPYVSLIPGRKVINTFITPQKILLMHLPNEKKDIYNWISTTNKIIDRYGHELPEIILCEDLNTTVVDFPQ</sequence>
<comment type="caution">
    <text evidence="2">The sequence shown here is derived from an EMBL/GenBank/DDBJ whole genome shotgun (WGS) entry which is preliminary data.</text>
</comment>
<dbReference type="Gene3D" id="3.60.15.10">
    <property type="entry name" value="Ribonuclease Z/Hydroxyacylglutathione hydrolase-like"/>
    <property type="match status" value="1"/>
</dbReference>
<keyword evidence="3" id="KW-1185">Reference proteome</keyword>
<feature type="domain" description="Metallo-beta-lactamase" evidence="1">
    <location>
        <begin position="21"/>
        <end position="210"/>
    </location>
</feature>
<dbReference type="InterPro" id="IPR050114">
    <property type="entry name" value="UPF0173_UPF0282_UlaG_hydrolase"/>
</dbReference>
<dbReference type="EMBL" id="WHNX01000007">
    <property type="protein sequence ID" value="MPW25379.1"/>
    <property type="molecule type" value="Genomic_DNA"/>
</dbReference>
<evidence type="ECO:0000313" key="3">
    <source>
        <dbReference type="Proteomes" id="UP000440004"/>
    </source>
</evidence>
<dbReference type="Proteomes" id="UP000440004">
    <property type="component" value="Unassembled WGS sequence"/>
</dbReference>
<evidence type="ECO:0000259" key="1">
    <source>
        <dbReference type="SMART" id="SM00849"/>
    </source>
</evidence>
<reference evidence="2 3" key="1">
    <citation type="submission" date="2019-10" db="EMBL/GenBank/DDBJ databases">
        <title>Alkalibaculum tamaniensis sp.nov., a new alkaliphilic acetogen, isolated on methoxylated aromatics from a mud volcano.</title>
        <authorList>
            <person name="Khomyakova M.A."/>
            <person name="Merkel A.Y."/>
            <person name="Bonch-Osmolovskaya E.A."/>
            <person name="Slobodkin A.I."/>
        </authorList>
    </citation>
    <scope>NUCLEOTIDE SEQUENCE [LARGE SCALE GENOMIC DNA]</scope>
    <source>
        <strain evidence="2 3">M08DMB</strain>
    </source>
</reference>
<dbReference type="InterPro" id="IPR001279">
    <property type="entry name" value="Metallo-B-lactamas"/>
</dbReference>
<evidence type="ECO:0000313" key="2">
    <source>
        <dbReference type="EMBL" id="MPW25379.1"/>
    </source>
</evidence>
<dbReference type="InterPro" id="IPR036866">
    <property type="entry name" value="RibonucZ/Hydroxyglut_hydro"/>
</dbReference>
<dbReference type="SMART" id="SM00849">
    <property type="entry name" value="Lactamase_B"/>
    <property type="match status" value="1"/>
</dbReference>